<organism evidence="4 5">
    <name type="scientific">Blattamonas nauphoetae</name>
    <dbReference type="NCBI Taxonomy" id="2049346"/>
    <lineage>
        <taxon>Eukaryota</taxon>
        <taxon>Metamonada</taxon>
        <taxon>Preaxostyla</taxon>
        <taxon>Oxymonadida</taxon>
        <taxon>Blattamonas</taxon>
    </lineage>
</organism>
<feature type="region of interest" description="Disordered" evidence="2">
    <location>
        <begin position="30"/>
        <end position="75"/>
    </location>
</feature>
<dbReference type="InterPro" id="IPR034393">
    <property type="entry name" value="TatSF1-like"/>
</dbReference>
<dbReference type="PROSITE" id="PS50102">
    <property type="entry name" value="RRM"/>
    <property type="match status" value="1"/>
</dbReference>
<reference evidence="4 5" key="1">
    <citation type="journal article" date="2022" name="bioRxiv">
        <title>Genomics of Preaxostyla Flagellates Illuminates Evolutionary Transitions and the Path Towards Mitochondrial Loss.</title>
        <authorList>
            <person name="Novak L.V.F."/>
            <person name="Treitli S.C."/>
            <person name="Pyrih J."/>
            <person name="Halakuc P."/>
            <person name="Pipaliya S.V."/>
            <person name="Vacek V."/>
            <person name="Brzon O."/>
            <person name="Soukal P."/>
            <person name="Eme L."/>
            <person name="Dacks J.B."/>
            <person name="Karnkowska A."/>
            <person name="Elias M."/>
            <person name="Hampl V."/>
        </authorList>
    </citation>
    <scope>NUCLEOTIDE SEQUENCE [LARGE SCALE GENOMIC DNA]</scope>
    <source>
        <strain evidence="4">NAU3</strain>
        <tissue evidence="4">Gut</tissue>
    </source>
</reference>
<feature type="compositionally biased region" description="Basic residues" evidence="2">
    <location>
        <begin position="52"/>
        <end position="64"/>
    </location>
</feature>
<evidence type="ECO:0000256" key="2">
    <source>
        <dbReference type="SAM" id="MobiDB-lite"/>
    </source>
</evidence>
<feature type="region of interest" description="Disordered" evidence="2">
    <location>
        <begin position="351"/>
        <end position="387"/>
    </location>
</feature>
<dbReference type="PANTHER" id="PTHR15608">
    <property type="entry name" value="SPLICING FACTOR U2AF-ASSOCIATED PROTEIN 2"/>
    <property type="match status" value="1"/>
</dbReference>
<feature type="compositionally biased region" description="Basic and acidic residues" evidence="2">
    <location>
        <begin position="351"/>
        <end position="373"/>
    </location>
</feature>
<evidence type="ECO:0000313" key="5">
    <source>
        <dbReference type="Proteomes" id="UP001281761"/>
    </source>
</evidence>
<proteinExistence type="predicted"/>
<dbReference type="Pfam" id="PF00076">
    <property type="entry name" value="RRM_1"/>
    <property type="match status" value="1"/>
</dbReference>
<keyword evidence="5" id="KW-1185">Reference proteome</keyword>
<dbReference type="InterPro" id="IPR012677">
    <property type="entry name" value="Nucleotide-bd_a/b_plait_sf"/>
</dbReference>
<protein>
    <submittedName>
        <fullName evidence="4">Splicing factor U2AF-associated protein 2</fullName>
    </submittedName>
</protein>
<dbReference type="SUPFAM" id="SSF54928">
    <property type="entry name" value="RNA-binding domain, RBD"/>
    <property type="match status" value="2"/>
</dbReference>
<feature type="region of interest" description="Disordered" evidence="2">
    <location>
        <begin position="171"/>
        <end position="196"/>
    </location>
</feature>
<feature type="compositionally biased region" description="Basic and acidic residues" evidence="2">
    <location>
        <begin position="30"/>
        <end position="51"/>
    </location>
</feature>
<evidence type="ECO:0000256" key="1">
    <source>
        <dbReference type="PROSITE-ProRule" id="PRU00176"/>
    </source>
</evidence>
<evidence type="ECO:0000313" key="4">
    <source>
        <dbReference type="EMBL" id="KAK2962379.1"/>
    </source>
</evidence>
<name>A0ABQ9YF86_9EUKA</name>
<sequence>MILPPEEDAQLIQDRIKKYYQNYTEEERIQRRQIIEEEKSKKTPEELAEEKKRKREWKKQKKQVNPKLPQQSQKSDKLAVFASGFPKDANRADIIQFFSLVSMLKHNADGSECIKMYQDKETSAFRGEVLAIYPDEAAVELAIMRLDNSYFPLGAQPSSGHLIHVELAHFDSKPQQSKPKQQPVKPKGSNDSIREIRKRESKARGWNLADTTASMFDPQVAIEIIPKSFRTVVLKNMFSVDDFSKVVNLKDELREDIELEAIKIGEVEKVTVYDRHPLGIITIRFKQQADAQKALSVFNGRHFDGRQVVAEIERKETSPEVLNLQSMFLPHKLDDDNSDSEEERLAAFARDLEKEKEDSEAEMKGIKRQRVDSSDQPPLPPPVAPQTITLEEILALNAAKAEQSSSDED</sequence>
<dbReference type="InterPro" id="IPR035979">
    <property type="entry name" value="RBD_domain_sf"/>
</dbReference>
<feature type="compositionally biased region" description="Low complexity" evidence="2">
    <location>
        <begin position="173"/>
        <end position="187"/>
    </location>
</feature>
<dbReference type="PANTHER" id="PTHR15608:SF0">
    <property type="entry name" value="HIV TAT-SPECIFIC FACTOR 1"/>
    <property type="match status" value="1"/>
</dbReference>
<evidence type="ECO:0000259" key="3">
    <source>
        <dbReference type="PROSITE" id="PS50102"/>
    </source>
</evidence>
<dbReference type="InterPro" id="IPR000504">
    <property type="entry name" value="RRM_dom"/>
</dbReference>
<feature type="domain" description="RRM" evidence="3">
    <location>
        <begin position="230"/>
        <end position="315"/>
    </location>
</feature>
<keyword evidence="1" id="KW-0694">RNA-binding</keyword>
<dbReference type="Proteomes" id="UP001281761">
    <property type="component" value="Unassembled WGS sequence"/>
</dbReference>
<dbReference type="EMBL" id="JARBJD010000011">
    <property type="protein sequence ID" value="KAK2962379.1"/>
    <property type="molecule type" value="Genomic_DNA"/>
</dbReference>
<dbReference type="CDD" id="cd12285">
    <property type="entry name" value="RRM3_RBM39_like"/>
    <property type="match status" value="1"/>
</dbReference>
<comment type="caution">
    <text evidence="4">The sequence shown here is derived from an EMBL/GenBank/DDBJ whole genome shotgun (WGS) entry which is preliminary data.</text>
</comment>
<gene>
    <name evidence="4" type="ORF">BLNAU_2622</name>
</gene>
<accession>A0ABQ9YF86</accession>
<dbReference type="Gene3D" id="3.30.70.330">
    <property type="match status" value="2"/>
</dbReference>